<dbReference type="EMBL" id="MU865958">
    <property type="protein sequence ID" value="KAK4446300.1"/>
    <property type="molecule type" value="Genomic_DNA"/>
</dbReference>
<evidence type="ECO:0000313" key="2">
    <source>
        <dbReference type="Proteomes" id="UP001321760"/>
    </source>
</evidence>
<reference evidence="1" key="1">
    <citation type="journal article" date="2023" name="Mol. Phylogenet. Evol.">
        <title>Genome-scale phylogeny and comparative genomics of the fungal order Sordariales.</title>
        <authorList>
            <person name="Hensen N."/>
            <person name="Bonometti L."/>
            <person name="Westerberg I."/>
            <person name="Brannstrom I.O."/>
            <person name="Guillou S."/>
            <person name="Cros-Aarteil S."/>
            <person name="Calhoun S."/>
            <person name="Haridas S."/>
            <person name="Kuo A."/>
            <person name="Mondo S."/>
            <person name="Pangilinan J."/>
            <person name="Riley R."/>
            <person name="LaButti K."/>
            <person name="Andreopoulos B."/>
            <person name="Lipzen A."/>
            <person name="Chen C."/>
            <person name="Yan M."/>
            <person name="Daum C."/>
            <person name="Ng V."/>
            <person name="Clum A."/>
            <person name="Steindorff A."/>
            <person name="Ohm R.A."/>
            <person name="Martin F."/>
            <person name="Silar P."/>
            <person name="Natvig D.O."/>
            <person name="Lalanne C."/>
            <person name="Gautier V."/>
            <person name="Ament-Velasquez S.L."/>
            <person name="Kruys A."/>
            <person name="Hutchinson M.I."/>
            <person name="Powell A.J."/>
            <person name="Barry K."/>
            <person name="Miller A.N."/>
            <person name="Grigoriev I.V."/>
            <person name="Debuchy R."/>
            <person name="Gladieux P."/>
            <person name="Hiltunen Thoren M."/>
            <person name="Johannesson H."/>
        </authorList>
    </citation>
    <scope>NUCLEOTIDE SEQUENCE</scope>
    <source>
        <strain evidence="1">PSN243</strain>
    </source>
</reference>
<evidence type="ECO:0000313" key="1">
    <source>
        <dbReference type="EMBL" id="KAK4446300.1"/>
    </source>
</evidence>
<sequence length="209" mass="22761">MSTTRPFELNGIIPPGVPHKILGGPLPDVNYANRYAIRYLAFTPNGRIGVSYPWPDVPKHRLPGGFIDGLAGLDKAVEVEFFFSTGGRVTPRGALKARPDGSGESDFVLDPPVATSEEWQSVEKVGVRQITLCFLADFSLETGDPEEVTDAELRANGRVRLGQMGVDEAREAIAGEKSETPVAKVIRERDLWFLELGLEVEGKRKAGGE</sequence>
<dbReference type="Proteomes" id="UP001321760">
    <property type="component" value="Unassembled WGS sequence"/>
</dbReference>
<name>A0AAV9GG05_9PEZI</name>
<gene>
    <name evidence="1" type="ORF">QBC34DRAFT_497020</name>
</gene>
<organism evidence="1 2">
    <name type="scientific">Podospora aff. communis PSN243</name>
    <dbReference type="NCBI Taxonomy" id="3040156"/>
    <lineage>
        <taxon>Eukaryota</taxon>
        <taxon>Fungi</taxon>
        <taxon>Dikarya</taxon>
        <taxon>Ascomycota</taxon>
        <taxon>Pezizomycotina</taxon>
        <taxon>Sordariomycetes</taxon>
        <taxon>Sordariomycetidae</taxon>
        <taxon>Sordariales</taxon>
        <taxon>Podosporaceae</taxon>
        <taxon>Podospora</taxon>
    </lineage>
</organism>
<accession>A0AAV9GG05</accession>
<dbReference type="AlphaFoldDB" id="A0AAV9GG05"/>
<keyword evidence="2" id="KW-1185">Reference proteome</keyword>
<reference evidence="1" key="2">
    <citation type="submission" date="2023-05" db="EMBL/GenBank/DDBJ databases">
        <authorList>
            <consortium name="Lawrence Berkeley National Laboratory"/>
            <person name="Steindorff A."/>
            <person name="Hensen N."/>
            <person name="Bonometti L."/>
            <person name="Westerberg I."/>
            <person name="Brannstrom I.O."/>
            <person name="Guillou S."/>
            <person name="Cros-Aarteil S."/>
            <person name="Calhoun S."/>
            <person name="Haridas S."/>
            <person name="Kuo A."/>
            <person name="Mondo S."/>
            <person name="Pangilinan J."/>
            <person name="Riley R."/>
            <person name="Labutti K."/>
            <person name="Andreopoulos B."/>
            <person name="Lipzen A."/>
            <person name="Chen C."/>
            <person name="Yanf M."/>
            <person name="Daum C."/>
            <person name="Ng V."/>
            <person name="Clum A."/>
            <person name="Ohm R."/>
            <person name="Martin F."/>
            <person name="Silar P."/>
            <person name="Natvig D."/>
            <person name="Lalanne C."/>
            <person name="Gautier V."/>
            <person name="Ament-Velasquez S.L."/>
            <person name="Kruys A."/>
            <person name="Hutchinson M.I."/>
            <person name="Powell A.J."/>
            <person name="Barry K."/>
            <person name="Miller A.N."/>
            <person name="Grigoriev I.V."/>
            <person name="Debuchy R."/>
            <person name="Gladieux P."/>
            <person name="Thoren M.H."/>
            <person name="Johannesson H."/>
        </authorList>
    </citation>
    <scope>NUCLEOTIDE SEQUENCE</scope>
    <source>
        <strain evidence="1">PSN243</strain>
    </source>
</reference>
<protein>
    <submittedName>
        <fullName evidence="1">Uncharacterized protein</fullName>
    </submittedName>
</protein>
<comment type="caution">
    <text evidence="1">The sequence shown here is derived from an EMBL/GenBank/DDBJ whole genome shotgun (WGS) entry which is preliminary data.</text>
</comment>
<proteinExistence type="predicted"/>